<accession>A0ABR2KBG6</accession>
<feature type="compositionally biased region" description="Low complexity" evidence="3">
    <location>
        <begin position="181"/>
        <end position="194"/>
    </location>
</feature>
<dbReference type="SMART" id="SM00173">
    <property type="entry name" value="RAS"/>
    <property type="match status" value="1"/>
</dbReference>
<reference evidence="4 5" key="1">
    <citation type="submission" date="2024-04" db="EMBL/GenBank/DDBJ databases">
        <title>Tritrichomonas musculus Genome.</title>
        <authorList>
            <person name="Alves-Ferreira E."/>
            <person name="Grigg M."/>
            <person name="Lorenzi H."/>
            <person name="Galac M."/>
        </authorList>
    </citation>
    <scope>NUCLEOTIDE SEQUENCE [LARGE SCALE GENOMIC DNA]</scope>
    <source>
        <strain evidence="4 5">EAF2021</strain>
    </source>
</reference>
<dbReference type="SMART" id="SM00175">
    <property type="entry name" value="RAB"/>
    <property type="match status" value="1"/>
</dbReference>
<name>A0ABR2KBG6_9EUKA</name>
<evidence type="ECO:0000313" key="5">
    <source>
        <dbReference type="Proteomes" id="UP001470230"/>
    </source>
</evidence>
<protein>
    <submittedName>
        <fullName evidence="4">Uncharacterized protein</fullName>
    </submittedName>
</protein>
<dbReference type="EMBL" id="JAPFFF010000006">
    <property type="protein sequence ID" value="KAK8888252.1"/>
    <property type="molecule type" value="Genomic_DNA"/>
</dbReference>
<dbReference type="PANTHER" id="PTHR24072">
    <property type="entry name" value="RHO FAMILY GTPASE"/>
    <property type="match status" value="1"/>
</dbReference>
<dbReference type="CDD" id="cd00157">
    <property type="entry name" value="Rho"/>
    <property type="match status" value="1"/>
</dbReference>
<dbReference type="PROSITE" id="PS51421">
    <property type="entry name" value="RAS"/>
    <property type="match status" value="1"/>
</dbReference>
<dbReference type="SMART" id="SM00174">
    <property type="entry name" value="RHO"/>
    <property type="match status" value="1"/>
</dbReference>
<dbReference type="PROSITE" id="PS51420">
    <property type="entry name" value="RHO"/>
    <property type="match status" value="1"/>
</dbReference>
<evidence type="ECO:0000256" key="2">
    <source>
        <dbReference type="ARBA" id="ARBA00023134"/>
    </source>
</evidence>
<dbReference type="Proteomes" id="UP001470230">
    <property type="component" value="Unassembled WGS sequence"/>
</dbReference>
<evidence type="ECO:0000313" key="4">
    <source>
        <dbReference type="EMBL" id="KAK8888252.1"/>
    </source>
</evidence>
<keyword evidence="1" id="KW-0547">Nucleotide-binding</keyword>
<dbReference type="InterPro" id="IPR001806">
    <property type="entry name" value="Small_GTPase"/>
</dbReference>
<dbReference type="InterPro" id="IPR003578">
    <property type="entry name" value="Small_GTPase_Rho"/>
</dbReference>
<evidence type="ECO:0000256" key="1">
    <source>
        <dbReference type="ARBA" id="ARBA00022741"/>
    </source>
</evidence>
<dbReference type="Pfam" id="PF00071">
    <property type="entry name" value="Ras"/>
    <property type="match status" value="1"/>
</dbReference>
<gene>
    <name evidence="4" type="ORF">M9Y10_039317</name>
</gene>
<proteinExistence type="predicted"/>
<dbReference type="PRINTS" id="PR00449">
    <property type="entry name" value="RASTRNSFRMNG"/>
</dbReference>
<dbReference type="InterPro" id="IPR027417">
    <property type="entry name" value="P-loop_NTPase"/>
</dbReference>
<keyword evidence="2" id="KW-0342">GTP-binding</keyword>
<comment type="caution">
    <text evidence="4">The sequence shown here is derived from an EMBL/GenBank/DDBJ whole genome shotgun (WGS) entry which is preliminary data.</text>
</comment>
<sequence>MSEYLASKCLFVGDSKVGKTSFVANYLSGSFPEDPPVVWDPPIISVLYNDKAIKIQPWDTAGSENYSKLRTLSYPDAKIIILCFSLADPKSLENIESYWIPEVKRERPNTPYIILGLKSDLRDESPQNSVSTEKGMEMKEKIGAKDYLECSSMNNSHIKEVFESILKILVEQHELELANMSSGSSDSYGYGNEYGYDHSKKSDEEED</sequence>
<dbReference type="PROSITE" id="PS51419">
    <property type="entry name" value="RAB"/>
    <property type="match status" value="1"/>
</dbReference>
<dbReference type="Gene3D" id="3.40.50.300">
    <property type="entry name" value="P-loop containing nucleotide triphosphate hydrolases"/>
    <property type="match status" value="1"/>
</dbReference>
<dbReference type="NCBIfam" id="TIGR00231">
    <property type="entry name" value="small_GTP"/>
    <property type="match status" value="1"/>
</dbReference>
<dbReference type="InterPro" id="IPR005225">
    <property type="entry name" value="Small_GTP-bd"/>
</dbReference>
<evidence type="ECO:0000256" key="3">
    <source>
        <dbReference type="SAM" id="MobiDB-lite"/>
    </source>
</evidence>
<keyword evidence="5" id="KW-1185">Reference proteome</keyword>
<feature type="region of interest" description="Disordered" evidence="3">
    <location>
        <begin position="180"/>
        <end position="207"/>
    </location>
</feature>
<feature type="compositionally biased region" description="Basic and acidic residues" evidence="3">
    <location>
        <begin position="195"/>
        <end position="207"/>
    </location>
</feature>
<dbReference type="SUPFAM" id="SSF52540">
    <property type="entry name" value="P-loop containing nucleoside triphosphate hydrolases"/>
    <property type="match status" value="1"/>
</dbReference>
<organism evidence="4 5">
    <name type="scientific">Tritrichomonas musculus</name>
    <dbReference type="NCBI Taxonomy" id="1915356"/>
    <lineage>
        <taxon>Eukaryota</taxon>
        <taxon>Metamonada</taxon>
        <taxon>Parabasalia</taxon>
        <taxon>Tritrichomonadida</taxon>
        <taxon>Tritrichomonadidae</taxon>
        <taxon>Tritrichomonas</taxon>
    </lineage>
</organism>